<evidence type="ECO:0000313" key="3">
    <source>
        <dbReference type="Proteomes" id="UP000018747"/>
    </source>
</evidence>
<sequence length="77" mass="9150">MSKCQLFRRKITKIIRSENHEKILTILIGSLFWGGLFYTHHGQAVQNPIDVFEKLHQNKVLSLQRKTRLDRTYRQLG</sequence>
<keyword evidence="1" id="KW-0812">Transmembrane</keyword>
<name>V6HS83_9LEPT</name>
<keyword evidence="1" id="KW-1133">Transmembrane helix</keyword>
<feature type="transmembrane region" description="Helical" evidence="1">
    <location>
        <begin position="21"/>
        <end position="39"/>
    </location>
</feature>
<evidence type="ECO:0000256" key="1">
    <source>
        <dbReference type="SAM" id="Phobius"/>
    </source>
</evidence>
<evidence type="ECO:0000313" key="2">
    <source>
        <dbReference type="EMBL" id="EQA60385.1"/>
    </source>
</evidence>
<keyword evidence="1" id="KW-0472">Membrane</keyword>
<reference evidence="2" key="1">
    <citation type="submission" date="2013-05" db="EMBL/GenBank/DDBJ databases">
        <authorList>
            <person name="Harkins D.M."/>
            <person name="Durkin A.S."/>
            <person name="Brinkac L.M."/>
            <person name="Haft D.H."/>
            <person name="Selengut J.D."/>
            <person name="Sanka R."/>
            <person name="DePew J."/>
            <person name="Purushe J."/>
            <person name="Hartskeerl R.A."/>
            <person name="Ahmed A."/>
            <person name="van der Linden H."/>
            <person name="Goris M.G.A."/>
            <person name="Vinetz J.M."/>
            <person name="Sutton G.G."/>
            <person name="Nierman W.C."/>
            <person name="Fouts D.E."/>
        </authorList>
    </citation>
    <scope>NUCLEOTIDE SEQUENCE [LARGE SCALE GENOMIC DNA]</scope>
    <source>
        <strain evidence="2">L 60</strain>
    </source>
</reference>
<proteinExistence type="predicted"/>
<comment type="caution">
    <text evidence="2">The sequence shown here is derived from an EMBL/GenBank/DDBJ whole genome shotgun (WGS) entry which is preliminary data.</text>
</comment>
<organism evidence="2 3">
    <name type="scientific">Leptospira alexanderi serovar Manhao 3 str. L 60</name>
    <dbReference type="NCBI Taxonomy" id="1049759"/>
    <lineage>
        <taxon>Bacteria</taxon>
        <taxon>Pseudomonadati</taxon>
        <taxon>Spirochaetota</taxon>
        <taxon>Spirochaetia</taxon>
        <taxon>Leptospirales</taxon>
        <taxon>Leptospiraceae</taxon>
        <taxon>Leptospira</taxon>
    </lineage>
</organism>
<keyword evidence="3" id="KW-1185">Reference proteome</keyword>
<accession>V6HS83</accession>
<dbReference type="AlphaFoldDB" id="V6HS83"/>
<dbReference type="EMBL" id="AHMT02000065">
    <property type="protein sequence ID" value="EQA60385.1"/>
    <property type="molecule type" value="Genomic_DNA"/>
</dbReference>
<dbReference type="Proteomes" id="UP000018747">
    <property type="component" value="Unassembled WGS sequence"/>
</dbReference>
<gene>
    <name evidence="2" type="ORF">LEP1GSC062_0332</name>
</gene>
<protein>
    <submittedName>
        <fullName evidence="2">Uncharacterized protein</fullName>
    </submittedName>
</protein>